<dbReference type="RefSeq" id="WP_200350928.1">
    <property type="nucleotide sequence ID" value="NZ_BAABHZ010000006.1"/>
</dbReference>
<organism evidence="2 3">
    <name type="scientific">Luteolibacter yonseiensis</name>
    <dbReference type="NCBI Taxonomy" id="1144680"/>
    <lineage>
        <taxon>Bacteria</taxon>
        <taxon>Pseudomonadati</taxon>
        <taxon>Verrucomicrobiota</taxon>
        <taxon>Verrucomicrobiia</taxon>
        <taxon>Verrucomicrobiales</taxon>
        <taxon>Verrucomicrobiaceae</taxon>
        <taxon>Luteolibacter</taxon>
    </lineage>
</organism>
<name>A0A934R4N9_9BACT</name>
<dbReference type="EMBL" id="JAENIK010000011">
    <property type="protein sequence ID" value="MBK1815968.1"/>
    <property type="molecule type" value="Genomic_DNA"/>
</dbReference>
<feature type="transmembrane region" description="Helical" evidence="1">
    <location>
        <begin position="85"/>
        <end position="104"/>
    </location>
</feature>
<keyword evidence="1" id="KW-0812">Transmembrane</keyword>
<keyword evidence="3" id="KW-1185">Reference proteome</keyword>
<accession>A0A934R4N9</accession>
<reference evidence="2" key="1">
    <citation type="submission" date="2021-01" db="EMBL/GenBank/DDBJ databases">
        <title>Modified the classification status of verrucomicrobia.</title>
        <authorList>
            <person name="Feng X."/>
        </authorList>
    </citation>
    <scope>NUCLEOTIDE SEQUENCE</scope>
    <source>
        <strain evidence="2">JCM 18052</strain>
    </source>
</reference>
<evidence type="ECO:0000313" key="3">
    <source>
        <dbReference type="Proteomes" id="UP000600139"/>
    </source>
</evidence>
<protein>
    <recommendedName>
        <fullName evidence="4">Transmembrane protein</fullName>
    </recommendedName>
</protein>
<evidence type="ECO:0000256" key="1">
    <source>
        <dbReference type="SAM" id="Phobius"/>
    </source>
</evidence>
<proteinExistence type="predicted"/>
<keyword evidence="1" id="KW-1133">Transmembrane helix</keyword>
<dbReference type="Proteomes" id="UP000600139">
    <property type="component" value="Unassembled WGS sequence"/>
</dbReference>
<dbReference type="AlphaFoldDB" id="A0A934R4N9"/>
<evidence type="ECO:0008006" key="4">
    <source>
        <dbReference type="Google" id="ProtNLM"/>
    </source>
</evidence>
<evidence type="ECO:0000313" key="2">
    <source>
        <dbReference type="EMBL" id="MBK1815968.1"/>
    </source>
</evidence>
<feature type="transmembrane region" description="Helical" evidence="1">
    <location>
        <begin position="18"/>
        <end position="36"/>
    </location>
</feature>
<gene>
    <name evidence="2" type="ORF">JIN84_10085</name>
</gene>
<sequence length="105" mass="11744">MDEDTEYASSMGLNLERGIALGLVVLWAVIAFFIGGPVLAMRAVLVFSFPLAFIWLPEVMAKLQASERHEGFRLEGGVMPAVMKWMGWFILLGVPAVWGIFWWAI</sequence>
<comment type="caution">
    <text evidence="2">The sequence shown here is derived from an EMBL/GenBank/DDBJ whole genome shotgun (WGS) entry which is preliminary data.</text>
</comment>
<keyword evidence="1" id="KW-0472">Membrane</keyword>